<protein>
    <recommendedName>
        <fullName evidence="4 5">Protein translation factor SUI1 homolog</fullName>
    </recommendedName>
</protein>
<evidence type="ECO:0000256" key="4">
    <source>
        <dbReference type="HAMAP-Rule" id="MF_00604"/>
    </source>
</evidence>
<sequence>MSDICPRCGLPKDLCVCEAIVREQQRIKVRLEKRKWGRDVTIIEGLDDKNINLQELAAKLKSKLACGGTSKNGRIELQGDHRERAAQILAESGFPIDNIDIE</sequence>
<keyword evidence="3 4" id="KW-0648">Protein biosynthesis</keyword>
<evidence type="ECO:0000256" key="2">
    <source>
        <dbReference type="ARBA" id="ARBA00022845"/>
    </source>
</evidence>
<comment type="similarity">
    <text evidence="1 4 5">Belongs to the SUI1 family.</text>
</comment>
<feature type="domain" description="SUI1" evidence="6">
    <location>
        <begin position="27"/>
        <end position="93"/>
    </location>
</feature>
<dbReference type="GO" id="GO:0002188">
    <property type="term" value="P:translation reinitiation"/>
    <property type="evidence" value="ECO:0007669"/>
    <property type="project" value="UniProtKB-UniRule"/>
</dbReference>
<dbReference type="InterPro" id="IPR001950">
    <property type="entry name" value="SUI1"/>
</dbReference>
<dbReference type="GO" id="GO:0003743">
    <property type="term" value="F:translation initiation factor activity"/>
    <property type="evidence" value="ECO:0007669"/>
    <property type="project" value="UniProtKB-UniRule"/>
</dbReference>
<dbReference type="Proteomes" id="UP000278475">
    <property type="component" value="Unassembled WGS sequence"/>
</dbReference>
<dbReference type="NCBIfam" id="TIGR01158">
    <property type="entry name" value="SUI1_rel"/>
    <property type="match status" value="1"/>
</dbReference>
<dbReference type="InterPro" id="IPR050318">
    <property type="entry name" value="DENR/SUI1_TIF"/>
</dbReference>
<dbReference type="AlphaFoldDB" id="A0A497ESS4"/>
<comment type="caution">
    <text evidence="7">The sequence shown here is derived from an EMBL/GenBank/DDBJ whole genome shotgun (WGS) entry which is preliminary data.</text>
</comment>
<dbReference type="GO" id="GO:0003729">
    <property type="term" value="F:mRNA binding"/>
    <property type="evidence" value="ECO:0007669"/>
    <property type="project" value="TreeGrafter"/>
</dbReference>
<name>A0A497ESS4_9CREN</name>
<gene>
    <name evidence="7" type="primary">yciH</name>
    <name evidence="7" type="ORF">DRJ31_03615</name>
</gene>
<dbReference type="GO" id="GO:0001731">
    <property type="term" value="P:formation of translation preinitiation complex"/>
    <property type="evidence" value="ECO:0007669"/>
    <property type="project" value="UniProtKB-UniRule"/>
</dbReference>
<dbReference type="PIRSF" id="PIRSF037511">
    <property type="entry name" value="Transl_init_SUI1_pro"/>
    <property type="match status" value="1"/>
</dbReference>
<evidence type="ECO:0000256" key="5">
    <source>
        <dbReference type="PIRNR" id="PIRNR037511"/>
    </source>
</evidence>
<dbReference type="EMBL" id="QMQV01000022">
    <property type="protein sequence ID" value="RLE49780.1"/>
    <property type="molecule type" value="Genomic_DNA"/>
</dbReference>
<dbReference type="HAMAP" id="MF_00604">
    <property type="entry name" value="SUI1"/>
    <property type="match status" value="1"/>
</dbReference>
<evidence type="ECO:0000256" key="1">
    <source>
        <dbReference type="ARBA" id="ARBA00005422"/>
    </source>
</evidence>
<dbReference type="SUPFAM" id="SSF55159">
    <property type="entry name" value="eIF1-like"/>
    <property type="match status" value="1"/>
</dbReference>
<dbReference type="InterPro" id="IPR036877">
    <property type="entry name" value="SUI1_dom_sf"/>
</dbReference>
<organism evidence="7 8">
    <name type="scientific">Thermoproteota archaeon</name>
    <dbReference type="NCBI Taxonomy" id="2056631"/>
    <lineage>
        <taxon>Archaea</taxon>
        <taxon>Thermoproteota</taxon>
    </lineage>
</organism>
<dbReference type="GO" id="GO:0006417">
    <property type="term" value="P:regulation of translation"/>
    <property type="evidence" value="ECO:0007669"/>
    <property type="project" value="UniProtKB-UniRule"/>
</dbReference>
<evidence type="ECO:0000256" key="3">
    <source>
        <dbReference type="ARBA" id="ARBA00022917"/>
    </source>
</evidence>
<reference evidence="7 8" key="1">
    <citation type="submission" date="2018-06" db="EMBL/GenBank/DDBJ databases">
        <title>Extensive metabolic versatility and redundancy in microbially diverse, dynamic hydrothermal sediments.</title>
        <authorList>
            <person name="Dombrowski N."/>
            <person name="Teske A."/>
            <person name="Baker B.J."/>
        </authorList>
    </citation>
    <scope>NUCLEOTIDE SEQUENCE [LARGE SCALE GENOMIC DNA]</scope>
    <source>
        <strain evidence="7">B66_G16</strain>
    </source>
</reference>
<evidence type="ECO:0000313" key="7">
    <source>
        <dbReference type="EMBL" id="RLE49780.1"/>
    </source>
</evidence>
<dbReference type="InterPro" id="IPR022851">
    <property type="entry name" value="SUI1_arc"/>
</dbReference>
<dbReference type="CDD" id="cd11567">
    <property type="entry name" value="YciH_like"/>
    <property type="match status" value="1"/>
</dbReference>
<dbReference type="Pfam" id="PF01253">
    <property type="entry name" value="SUI1"/>
    <property type="match status" value="1"/>
</dbReference>
<dbReference type="PROSITE" id="PS50296">
    <property type="entry name" value="SUI1"/>
    <property type="match status" value="1"/>
</dbReference>
<evidence type="ECO:0000313" key="8">
    <source>
        <dbReference type="Proteomes" id="UP000278475"/>
    </source>
</evidence>
<accession>A0A497ESS4</accession>
<dbReference type="NCBIfam" id="NF002096">
    <property type="entry name" value="PRK00939.1"/>
    <property type="match status" value="1"/>
</dbReference>
<dbReference type="Gene3D" id="3.30.780.10">
    <property type="entry name" value="SUI1-like domain"/>
    <property type="match status" value="1"/>
</dbReference>
<proteinExistence type="inferred from homology"/>
<dbReference type="PANTHER" id="PTHR12789">
    <property type="entry name" value="DENSITY-REGULATED PROTEIN HOMOLOG"/>
    <property type="match status" value="1"/>
</dbReference>
<dbReference type="InterPro" id="IPR005872">
    <property type="entry name" value="SUI1_arc_bac"/>
</dbReference>
<keyword evidence="2 4" id="KW-0810">Translation regulation</keyword>
<dbReference type="PANTHER" id="PTHR12789:SF0">
    <property type="entry name" value="DENSITY-REGULATED PROTEIN"/>
    <property type="match status" value="1"/>
</dbReference>
<evidence type="ECO:0000259" key="6">
    <source>
        <dbReference type="PROSITE" id="PS50296"/>
    </source>
</evidence>